<dbReference type="InterPro" id="IPR003010">
    <property type="entry name" value="C-N_Hydrolase"/>
</dbReference>
<evidence type="ECO:0000256" key="1">
    <source>
        <dbReference type="ARBA" id="ARBA00022801"/>
    </source>
</evidence>
<dbReference type="InterPro" id="IPR036526">
    <property type="entry name" value="C-N_Hydrolase_sf"/>
</dbReference>
<keyword evidence="4" id="KW-1185">Reference proteome</keyword>
<dbReference type="PANTHER" id="PTHR43674">
    <property type="entry name" value="NITRILASE C965.09-RELATED"/>
    <property type="match status" value="1"/>
</dbReference>
<dbReference type="AlphaFoldDB" id="A0A2R8ABN5"/>
<dbReference type="OrthoDB" id="9811121at2"/>
<dbReference type="Gene3D" id="3.60.110.10">
    <property type="entry name" value="Carbon-nitrogen hydrolase"/>
    <property type="match status" value="1"/>
</dbReference>
<proteinExistence type="predicted"/>
<sequence>MRLSLLQSAPTSSPEAFLEVLRDAATEAREGGADLLVTPEMALTGYTIGAAAVRELAAPFDRAHWAGVAEIAEACGIAIAAGGPEAPRYNAAALFDATGALRMSYRKTHLYGDVDATQFDAGEAISNVIEFGGLRIGLAICFDIEFSEVARCLRRAGADLILVPTANMKPYQSVATRLVPARAQENGVAIAYANPVGFDGTFDYCGLSCICAADGDDLARAGDDAPALIFADVNRDDVTRVRADLDYLSQTRTELYR</sequence>
<dbReference type="EMBL" id="OMKW01000002">
    <property type="protein sequence ID" value="SPF29470.1"/>
    <property type="molecule type" value="Genomic_DNA"/>
</dbReference>
<organism evidence="3 4">
    <name type="scientific">Pontivivens insulae</name>
    <dbReference type="NCBI Taxonomy" id="1639689"/>
    <lineage>
        <taxon>Bacteria</taxon>
        <taxon>Pseudomonadati</taxon>
        <taxon>Pseudomonadota</taxon>
        <taxon>Alphaproteobacteria</taxon>
        <taxon>Rhodobacterales</taxon>
        <taxon>Paracoccaceae</taxon>
        <taxon>Pontivivens</taxon>
    </lineage>
</organism>
<feature type="domain" description="CN hydrolase" evidence="2">
    <location>
        <begin position="1"/>
        <end position="235"/>
    </location>
</feature>
<keyword evidence="1 3" id="KW-0378">Hydrolase</keyword>
<dbReference type="SUPFAM" id="SSF56317">
    <property type="entry name" value="Carbon-nitrogen hydrolase"/>
    <property type="match status" value="1"/>
</dbReference>
<dbReference type="Pfam" id="PF00795">
    <property type="entry name" value="CN_hydrolase"/>
    <property type="match status" value="1"/>
</dbReference>
<gene>
    <name evidence="3" type="primary">ramA</name>
    <name evidence="3" type="ORF">POI8812_01780</name>
</gene>
<name>A0A2R8ABN5_9RHOB</name>
<reference evidence="3 4" key="1">
    <citation type="submission" date="2018-03" db="EMBL/GenBank/DDBJ databases">
        <authorList>
            <person name="Keele B.F."/>
        </authorList>
    </citation>
    <scope>NUCLEOTIDE SEQUENCE [LARGE SCALE GENOMIC DNA]</scope>
    <source>
        <strain evidence="3 4">CeCT 8812</strain>
    </source>
</reference>
<evidence type="ECO:0000259" key="2">
    <source>
        <dbReference type="PROSITE" id="PS50263"/>
    </source>
</evidence>
<dbReference type="GO" id="GO:0033388">
    <property type="term" value="P:putrescine biosynthetic process from arginine"/>
    <property type="evidence" value="ECO:0007669"/>
    <property type="project" value="TreeGrafter"/>
</dbReference>
<dbReference type="RefSeq" id="WP_108782164.1">
    <property type="nucleotide sequence ID" value="NZ_OMKW01000002.1"/>
</dbReference>
<dbReference type="PANTHER" id="PTHR43674:SF2">
    <property type="entry name" value="BETA-UREIDOPROPIONASE"/>
    <property type="match status" value="1"/>
</dbReference>
<dbReference type="InterPro" id="IPR050345">
    <property type="entry name" value="Aliph_Amidase/BUP"/>
</dbReference>
<dbReference type="PROSITE" id="PS50263">
    <property type="entry name" value="CN_HYDROLASE"/>
    <property type="match status" value="1"/>
</dbReference>
<evidence type="ECO:0000313" key="3">
    <source>
        <dbReference type="EMBL" id="SPF29470.1"/>
    </source>
</evidence>
<dbReference type="EC" id="3.5.1.100" evidence="3"/>
<evidence type="ECO:0000313" key="4">
    <source>
        <dbReference type="Proteomes" id="UP000244932"/>
    </source>
</evidence>
<accession>A0A2R8ABN5</accession>
<dbReference type="GO" id="GO:0050126">
    <property type="term" value="F:N-carbamoylputrescine amidase activity"/>
    <property type="evidence" value="ECO:0007669"/>
    <property type="project" value="TreeGrafter"/>
</dbReference>
<dbReference type="Proteomes" id="UP000244932">
    <property type="component" value="Unassembled WGS sequence"/>
</dbReference>
<protein>
    <submittedName>
        <fullName evidence="3">(R)-stereoselective amidase</fullName>
        <ecNumber evidence="3">3.5.1.100</ecNumber>
    </submittedName>
</protein>